<dbReference type="InterPro" id="IPR000719">
    <property type="entry name" value="Prot_kinase_dom"/>
</dbReference>
<dbReference type="GO" id="GO:0005886">
    <property type="term" value="C:plasma membrane"/>
    <property type="evidence" value="ECO:0000318"/>
    <property type="project" value="GO_Central"/>
</dbReference>
<dbReference type="Gramene" id="TraesLAC1B03G00368400.1">
    <property type="protein sequence ID" value="TraesLAC1B03G00368400.1"/>
    <property type="gene ID" value="TraesLAC1B03G00368400"/>
</dbReference>
<dbReference type="Gramene" id="TraesARI1B03G00369120.1">
    <property type="protein sequence ID" value="TraesARI1B03G00369120.1"/>
    <property type="gene ID" value="TraesARI1B03G00369120"/>
</dbReference>
<dbReference type="PANTHER" id="PTHR47985">
    <property type="entry name" value="OS07G0668900 PROTEIN"/>
    <property type="match status" value="1"/>
</dbReference>
<dbReference type="Gene3D" id="1.10.510.10">
    <property type="entry name" value="Transferase(Phosphotransferase) domain 1"/>
    <property type="match status" value="1"/>
</dbReference>
<dbReference type="Gramene" id="TraesJAG1B03G00364890.1">
    <property type="protein sequence ID" value="TraesJAG1B03G00364890.1"/>
    <property type="gene ID" value="TraesJAG1B03G00364890"/>
</dbReference>
<dbReference type="Gramene" id="TraesCS1B03G1024500.1">
    <property type="protein sequence ID" value="TraesCS1B03G1024500.1.CDS"/>
    <property type="gene ID" value="TraesCS1B03G1024500"/>
</dbReference>
<keyword evidence="2" id="KW-0808">Transferase</keyword>
<dbReference type="Proteomes" id="UP000019116">
    <property type="component" value="Chromosome 1B"/>
</dbReference>
<dbReference type="Gramene" id="TraesJUL1B03G00365830.1">
    <property type="protein sequence ID" value="TraesJUL1B03G00365830.1"/>
    <property type="gene ID" value="TraesJUL1B03G00365830"/>
</dbReference>
<dbReference type="STRING" id="4565.A0A3B5Z2Z6"/>
<keyword evidence="2" id="KW-0418">Kinase</keyword>
<proteinExistence type="predicted"/>
<evidence type="ECO:0000259" key="4">
    <source>
        <dbReference type="PROSITE" id="PS50011"/>
    </source>
</evidence>
<reference evidence="5" key="1">
    <citation type="submission" date="2018-08" db="EMBL/GenBank/DDBJ databases">
        <authorList>
            <person name="Rossello M."/>
        </authorList>
    </citation>
    <scope>NUCLEOTIDE SEQUENCE [LARGE SCALE GENOMIC DNA]</scope>
    <source>
        <strain evidence="5">cv. Chinese Spring</strain>
    </source>
</reference>
<dbReference type="GO" id="GO:0004672">
    <property type="term" value="F:protein kinase activity"/>
    <property type="evidence" value="ECO:0000318"/>
    <property type="project" value="GO_Central"/>
</dbReference>
<accession>A0A3B5Z2Z6</accession>
<evidence type="ECO:0000256" key="2">
    <source>
        <dbReference type="ARBA" id="ARBA00022527"/>
    </source>
</evidence>
<dbReference type="EnsemblPlants" id="TraesCS1B02G376000.1">
    <property type="protein sequence ID" value="TraesCS1B02G376000.1"/>
    <property type="gene ID" value="TraesCS1B02G376000"/>
</dbReference>
<comment type="subcellular location">
    <subcellularLocation>
        <location evidence="1">Membrane</location>
    </subcellularLocation>
</comment>
<evidence type="ECO:0000313" key="6">
    <source>
        <dbReference type="Proteomes" id="UP000019116"/>
    </source>
</evidence>
<dbReference type="InterPro" id="IPR001245">
    <property type="entry name" value="Ser-Thr/Tyr_kinase_cat_dom"/>
</dbReference>
<dbReference type="Gramene" id="TraesROB_scaffold_003788_01G000200.1">
    <property type="protein sequence ID" value="TraesROB_scaffold_003788_01G000200.1"/>
    <property type="gene ID" value="TraesROB_scaffold_003788_01G000200"/>
</dbReference>
<dbReference type="Gramene" id="TraesCS1B02G376000.1">
    <property type="protein sequence ID" value="TraesCS1B02G376000.1"/>
    <property type="gene ID" value="TraesCS1B02G376000"/>
</dbReference>
<dbReference type="Gramene" id="TraesWEE_scaffold_003642_01G000100.1">
    <property type="protein sequence ID" value="TraesWEE_scaffold_003642_01G000100.1"/>
    <property type="gene ID" value="TraesWEE_scaffold_003642_01G000100"/>
</dbReference>
<dbReference type="Gramene" id="TraesSYM1B03G00371660.1">
    <property type="protein sequence ID" value="TraesSYM1B03G00371660.1"/>
    <property type="gene ID" value="TraesSYM1B03G00371660"/>
</dbReference>
<organism evidence="5">
    <name type="scientific">Triticum aestivum</name>
    <name type="common">Wheat</name>
    <dbReference type="NCBI Taxonomy" id="4565"/>
    <lineage>
        <taxon>Eukaryota</taxon>
        <taxon>Viridiplantae</taxon>
        <taxon>Streptophyta</taxon>
        <taxon>Embryophyta</taxon>
        <taxon>Tracheophyta</taxon>
        <taxon>Spermatophyta</taxon>
        <taxon>Magnoliopsida</taxon>
        <taxon>Liliopsida</taxon>
        <taxon>Poales</taxon>
        <taxon>Poaceae</taxon>
        <taxon>BOP clade</taxon>
        <taxon>Pooideae</taxon>
        <taxon>Triticodae</taxon>
        <taxon>Triticeae</taxon>
        <taxon>Triticinae</taxon>
        <taxon>Triticum</taxon>
    </lineage>
</organism>
<dbReference type="PROSITE" id="PS50011">
    <property type="entry name" value="PROTEIN_KINASE_DOM"/>
    <property type="match status" value="1"/>
</dbReference>
<dbReference type="PANTHER" id="PTHR47985:SF23">
    <property type="entry name" value="OS07G0695300 PROTEIN"/>
    <property type="match status" value="1"/>
</dbReference>
<dbReference type="Gramene" id="TraesLDM1B03G00365330.1">
    <property type="protein sequence ID" value="TraesLDM1B03G00365330.1"/>
    <property type="gene ID" value="TraesLDM1B03G00365330"/>
</dbReference>
<dbReference type="Pfam" id="PF07714">
    <property type="entry name" value="PK_Tyr_Ser-Thr"/>
    <property type="match status" value="1"/>
</dbReference>
<dbReference type="AlphaFoldDB" id="A0A3B5Z2Z6"/>
<dbReference type="Gramene" id="TraesMAC1B03G00366070.1">
    <property type="protein sequence ID" value="TraesMAC1B03G00366070.1"/>
    <property type="gene ID" value="TraesMAC1B03G00366070"/>
</dbReference>
<reference evidence="5" key="2">
    <citation type="submission" date="2018-10" db="UniProtKB">
        <authorList>
            <consortium name="EnsemblPlants"/>
        </authorList>
    </citation>
    <scope>IDENTIFICATION</scope>
</reference>
<dbReference type="InterPro" id="IPR011009">
    <property type="entry name" value="Kinase-like_dom_sf"/>
</dbReference>
<protein>
    <recommendedName>
        <fullName evidence="4">Protein kinase domain-containing protein</fullName>
    </recommendedName>
</protein>
<dbReference type="Gramene" id="TraesPARA_EIv1.0_0201590.1">
    <property type="protein sequence ID" value="TraesPARA_EIv1.0_0201590.1.CDS"/>
    <property type="gene ID" value="TraesPARA_EIv1.0_0201590"/>
</dbReference>
<dbReference type="GO" id="GO:0004674">
    <property type="term" value="F:protein serine/threonine kinase activity"/>
    <property type="evidence" value="ECO:0007669"/>
    <property type="project" value="UniProtKB-KW"/>
</dbReference>
<evidence type="ECO:0000256" key="1">
    <source>
        <dbReference type="ARBA" id="ARBA00004370"/>
    </source>
</evidence>
<name>A0A3B5Z2Z6_WHEAT</name>
<keyword evidence="2" id="KW-0723">Serine/threonine-protein kinase</keyword>
<keyword evidence="3" id="KW-0472">Membrane</keyword>
<feature type="domain" description="Protein kinase" evidence="4">
    <location>
        <begin position="1"/>
        <end position="308"/>
    </location>
</feature>
<dbReference type="Gramene" id="TraesNOR1B03G00368970.1">
    <property type="protein sequence ID" value="TraesNOR1B03G00368970.1"/>
    <property type="gene ID" value="TraesNOR1B03G00368970"/>
</dbReference>
<evidence type="ECO:0000313" key="5">
    <source>
        <dbReference type="EnsemblPlants" id="TraesCS1B02G376000.1"/>
    </source>
</evidence>
<keyword evidence="6" id="KW-1185">Reference proteome</keyword>
<dbReference type="OrthoDB" id="648976at2759"/>
<evidence type="ECO:0000256" key="3">
    <source>
        <dbReference type="ARBA" id="ARBA00023136"/>
    </source>
</evidence>
<dbReference type="Gene3D" id="3.30.200.20">
    <property type="entry name" value="Phosphorylase Kinase, domain 1"/>
    <property type="match status" value="1"/>
</dbReference>
<dbReference type="Gramene" id="TraesKAR1B01G0398930.1">
    <property type="protein sequence ID" value="cds.TraesKAR1B01G0398930.1"/>
    <property type="gene ID" value="TraesKAR1B01G0398930"/>
</dbReference>
<dbReference type="GO" id="GO:0005524">
    <property type="term" value="F:ATP binding"/>
    <property type="evidence" value="ECO:0007669"/>
    <property type="project" value="InterPro"/>
</dbReference>
<dbReference type="Gramene" id="TraesSTA1B03G00364050.1">
    <property type="protein sequence ID" value="TraesSTA1B03G00364050.1"/>
    <property type="gene ID" value="TraesSTA1B03G00364050"/>
</dbReference>
<dbReference type="SMR" id="A0A3B5Z2Z6"/>
<dbReference type="SUPFAM" id="SSF56112">
    <property type="entry name" value="Protein kinase-like (PK-like)"/>
    <property type="match status" value="1"/>
</dbReference>
<sequence length="325" mass="35603">MGGSSCFLCLGARKEVIPPPPRADPHSRGSVAATATAARTFTFDELAEATRNFRDGFRIVREASLYKGYLRSVSQEFLARVLTLSSLRHPNVVNLVGFCTDGNRGILVHEYMPLGSLQNHLHDRSPGKALLDWNTRMNIAAGVAKGLEYLHHQGVVYRKPMSSSDILLGDGYHPKLSQYGLAELHQLGAEEIKSFTRSTNIAPEMLATGRVTTKSNVYSFGGVLLELITGRTPFDPAQAAAEDRNLVMWATRVMKDRSQLRWMADPALQDQYPSMGLQEALEVASMCIHQRPAMRSPIGAVVAALSRLAACDDPPPESSHHAAPR</sequence>
<dbReference type="OMA" id="MWATRVM"/>
<dbReference type="Gramene" id="TraesCLE_scaffold_011201_01G000200.1">
    <property type="protein sequence ID" value="TraesCLE_scaffold_011201_01G000200.1"/>
    <property type="gene ID" value="TraesCLE_scaffold_011201_01G000200"/>
</dbReference>